<dbReference type="PANTHER" id="PTHR30627">
    <property type="entry name" value="PEPTIDOGLYCAN D,D-TRANSPEPTIDASE"/>
    <property type="match status" value="1"/>
</dbReference>
<protein>
    <submittedName>
        <fullName evidence="7">Peptidoglycan D,D-transpeptidase FtsI family protein</fullName>
    </submittedName>
</protein>
<feature type="compositionally biased region" description="Low complexity" evidence="4">
    <location>
        <begin position="1"/>
        <end position="23"/>
    </location>
</feature>
<evidence type="ECO:0000313" key="7">
    <source>
        <dbReference type="EMBL" id="MFB9908261.1"/>
    </source>
</evidence>
<dbReference type="Gene3D" id="3.90.1310.10">
    <property type="entry name" value="Penicillin-binding protein 2a (Domain 2)"/>
    <property type="match status" value="1"/>
</dbReference>
<sequence length="625" mass="67843">MQGPTRRTSRPRPASRPARAAAPKRNPNGMGDHRVRVVLGRAFLVVALVAAGLRLVQVQGFEAEALSQKSLKQRVTVQNIPGQRGSIMDRDGNLLAFSVEAKALYALPQLIIEEQRKAGKDPDERKRNIAAYMKQVLGDQVDEQELLRKLFSDSKWLYLVDRVEPAKARMIREKFREIGAEYRQIRQYPSGKVGADIVGYANWRMEERKAAGLEGLETYKNSLLSGKDGRRVVDTAAGSADVTIPGSEREVEPATPGSDLQLTIDTDLQFTVQNMLTDYVQRVEAKGGSAVVLDARTGEVMALADDKPFDPNNFADSKPEQRNNRAVTSPFEPGSVNKIVTAATAIELGLATPQTVLSVPGSIKVADREISDAWNHGTIPMTFTGVLGKSSNVGTLMMAQQIGQDRFAEMLSKFGLGERTRLGLAGETSGRVPPRSQWSGSTFGNLPIGQGLSMTVVQMAGMYQAIANDGLRIPPRVIKAEIGPDKVRKEEPRPEGVRVVSPETARTVRDMMRAVVQDLPGQRGTGPAAALPGYQITGKTGTAQQVDPNCGCYSNSSYWITFAGILPADKPRYVIGIMLDAPKAGTSEATSAAPLFHDMADYVAQRYRVPLSPPAPALELLPKNS</sequence>
<organism evidence="7 8">
    <name type="scientific">Allokutzneria oryzae</name>
    <dbReference type="NCBI Taxonomy" id="1378989"/>
    <lineage>
        <taxon>Bacteria</taxon>
        <taxon>Bacillati</taxon>
        <taxon>Actinomycetota</taxon>
        <taxon>Actinomycetes</taxon>
        <taxon>Pseudonocardiales</taxon>
        <taxon>Pseudonocardiaceae</taxon>
        <taxon>Allokutzneria</taxon>
    </lineage>
</organism>
<gene>
    <name evidence="7" type="ORF">ACFFQA_30375</name>
</gene>
<evidence type="ECO:0000313" key="8">
    <source>
        <dbReference type="Proteomes" id="UP001589693"/>
    </source>
</evidence>
<dbReference type="Pfam" id="PF03717">
    <property type="entry name" value="PBP_dimer"/>
    <property type="match status" value="1"/>
</dbReference>
<dbReference type="InterPro" id="IPR005311">
    <property type="entry name" value="PBP_dimer"/>
</dbReference>
<dbReference type="Gene3D" id="3.30.450.330">
    <property type="match status" value="1"/>
</dbReference>
<evidence type="ECO:0000256" key="2">
    <source>
        <dbReference type="ARBA" id="ARBA00007171"/>
    </source>
</evidence>
<feature type="domain" description="Penicillin-binding protein transpeptidase" evidence="5">
    <location>
        <begin position="288"/>
        <end position="599"/>
    </location>
</feature>
<comment type="caution">
    <text evidence="7">The sequence shown here is derived from an EMBL/GenBank/DDBJ whole genome shotgun (WGS) entry which is preliminary data.</text>
</comment>
<dbReference type="EMBL" id="JBHLZU010000026">
    <property type="protein sequence ID" value="MFB9908261.1"/>
    <property type="molecule type" value="Genomic_DNA"/>
</dbReference>
<dbReference type="SUPFAM" id="SSF56601">
    <property type="entry name" value="beta-lactamase/transpeptidase-like"/>
    <property type="match status" value="1"/>
</dbReference>
<dbReference type="InterPro" id="IPR050515">
    <property type="entry name" value="Beta-lactam/transpept"/>
</dbReference>
<dbReference type="Proteomes" id="UP001589693">
    <property type="component" value="Unassembled WGS sequence"/>
</dbReference>
<dbReference type="InterPro" id="IPR001460">
    <property type="entry name" value="PCN-bd_Tpept"/>
</dbReference>
<evidence type="ECO:0000259" key="5">
    <source>
        <dbReference type="Pfam" id="PF00905"/>
    </source>
</evidence>
<dbReference type="InterPro" id="IPR036138">
    <property type="entry name" value="PBP_dimer_sf"/>
</dbReference>
<evidence type="ECO:0000256" key="1">
    <source>
        <dbReference type="ARBA" id="ARBA00004370"/>
    </source>
</evidence>
<dbReference type="RefSeq" id="WP_377859784.1">
    <property type="nucleotide sequence ID" value="NZ_JBHLZU010000026.1"/>
</dbReference>
<name>A0ABV6A560_9PSEU</name>
<accession>A0ABV6A560</accession>
<feature type="region of interest" description="Disordered" evidence="4">
    <location>
        <begin position="1"/>
        <end position="32"/>
    </location>
</feature>
<comment type="subcellular location">
    <subcellularLocation>
        <location evidence="1">Membrane</location>
    </subcellularLocation>
</comment>
<feature type="region of interest" description="Disordered" evidence="4">
    <location>
        <begin position="307"/>
        <end position="330"/>
    </location>
</feature>
<dbReference type="PANTHER" id="PTHR30627:SF1">
    <property type="entry name" value="PEPTIDOGLYCAN D,D-TRANSPEPTIDASE FTSI"/>
    <property type="match status" value="1"/>
</dbReference>
<keyword evidence="8" id="KW-1185">Reference proteome</keyword>
<proteinExistence type="inferred from homology"/>
<dbReference type="SUPFAM" id="SSF56519">
    <property type="entry name" value="Penicillin binding protein dimerisation domain"/>
    <property type="match status" value="1"/>
</dbReference>
<feature type="domain" description="Penicillin-binding protein dimerisation" evidence="6">
    <location>
        <begin position="80"/>
        <end position="236"/>
    </location>
</feature>
<evidence type="ECO:0000256" key="3">
    <source>
        <dbReference type="ARBA" id="ARBA00023136"/>
    </source>
</evidence>
<dbReference type="InterPro" id="IPR012338">
    <property type="entry name" value="Beta-lactam/transpept-like"/>
</dbReference>
<reference evidence="7 8" key="1">
    <citation type="submission" date="2024-09" db="EMBL/GenBank/DDBJ databases">
        <authorList>
            <person name="Sun Q."/>
            <person name="Mori K."/>
        </authorList>
    </citation>
    <scope>NUCLEOTIDE SEQUENCE [LARGE SCALE GENOMIC DNA]</scope>
    <source>
        <strain evidence="7 8">TBRC 7907</strain>
    </source>
</reference>
<evidence type="ECO:0000256" key="4">
    <source>
        <dbReference type="SAM" id="MobiDB-lite"/>
    </source>
</evidence>
<dbReference type="Pfam" id="PF00905">
    <property type="entry name" value="Transpeptidase"/>
    <property type="match status" value="1"/>
</dbReference>
<evidence type="ECO:0000259" key="6">
    <source>
        <dbReference type="Pfam" id="PF03717"/>
    </source>
</evidence>
<comment type="similarity">
    <text evidence="2">Belongs to the transpeptidase family.</text>
</comment>
<keyword evidence="3" id="KW-0472">Membrane</keyword>
<dbReference type="Gene3D" id="3.40.710.10">
    <property type="entry name" value="DD-peptidase/beta-lactamase superfamily"/>
    <property type="match status" value="1"/>
</dbReference>